<proteinExistence type="inferred from homology"/>
<comment type="cofactor">
    <cofactor evidence="1">
        <name>FMN</name>
        <dbReference type="ChEBI" id="CHEBI:58210"/>
    </cofactor>
</comment>
<keyword evidence="2" id="KW-0285">Flavoprotein</keyword>
<evidence type="ECO:0000313" key="7">
    <source>
        <dbReference type="EMBL" id="MDC7717336.1"/>
    </source>
</evidence>
<evidence type="ECO:0000256" key="5">
    <source>
        <dbReference type="ARBA" id="ARBA00024042"/>
    </source>
</evidence>
<comment type="caution">
    <text evidence="7">The sequence shown here is derived from an EMBL/GenBank/DDBJ whole genome shotgun (WGS) entry which is preliminary data.</text>
</comment>
<gene>
    <name evidence="7" type="ORF">PQU95_08950</name>
</gene>
<sequence>MSPHLDHIPADLVSAADYQRYAQRMMSANASAYIDSAAADELSHAANLQAFARHRLHPRVLADVQGGHSRCRLPGLALAMPILLAPVAYQKLVHPDAERSAAYAASVMGSSMLVSTLASTPLEEIAAASPSPLWFQLYWQHDRAVVAQLVQRAEAAGYTALVLTVDAPLAGVRNVEQRAGFALPDGVAAVNLAGMVPYQPALAAGQSGVFDGMMAIAPRWADIAWLRSQTRLPIVLKGILSPHDAELALQHGVDGLVVSNHGGRVLDTVPAALDALPAIAAVVQGRVPLLLDGGIRRGSDVFKALALGASAVLIGRPFIHALAVAGALGVAHLLRTLHEELEVTMALTGCRTLADIGPHCLWPAPPAA</sequence>
<dbReference type="InterPro" id="IPR013785">
    <property type="entry name" value="Aldolase_TIM"/>
</dbReference>
<dbReference type="Pfam" id="PF01070">
    <property type="entry name" value="FMN_dh"/>
    <property type="match status" value="1"/>
</dbReference>
<evidence type="ECO:0000256" key="4">
    <source>
        <dbReference type="ARBA" id="ARBA00023002"/>
    </source>
</evidence>
<dbReference type="PANTHER" id="PTHR10578">
    <property type="entry name" value="S -2-HYDROXY-ACID OXIDASE-RELATED"/>
    <property type="match status" value="1"/>
</dbReference>
<dbReference type="EMBL" id="JAQQLF010000009">
    <property type="protein sequence ID" value="MDC7717336.1"/>
    <property type="molecule type" value="Genomic_DNA"/>
</dbReference>
<organism evidence="7 8">
    <name type="scientific">Vogesella aquatica</name>
    <dbReference type="NCBI Taxonomy" id="2984206"/>
    <lineage>
        <taxon>Bacteria</taxon>
        <taxon>Pseudomonadati</taxon>
        <taxon>Pseudomonadota</taxon>
        <taxon>Betaproteobacteria</taxon>
        <taxon>Neisseriales</taxon>
        <taxon>Chromobacteriaceae</taxon>
        <taxon>Vogesella</taxon>
    </lineage>
</organism>
<dbReference type="CDD" id="cd02809">
    <property type="entry name" value="alpha_hydroxyacid_oxid_FMN"/>
    <property type="match status" value="1"/>
</dbReference>
<evidence type="ECO:0000256" key="3">
    <source>
        <dbReference type="ARBA" id="ARBA00022643"/>
    </source>
</evidence>
<dbReference type="SUPFAM" id="SSF51395">
    <property type="entry name" value="FMN-linked oxidoreductases"/>
    <property type="match status" value="1"/>
</dbReference>
<dbReference type="PROSITE" id="PS51349">
    <property type="entry name" value="FMN_HYDROXY_ACID_DH_2"/>
    <property type="match status" value="1"/>
</dbReference>
<evidence type="ECO:0000256" key="1">
    <source>
        <dbReference type="ARBA" id="ARBA00001917"/>
    </source>
</evidence>
<dbReference type="Gene3D" id="3.20.20.70">
    <property type="entry name" value="Aldolase class I"/>
    <property type="match status" value="1"/>
</dbReference>
<accession>A0ABT5IYQ6</accession>
<dbReference type="InterPro" id="IPR012133">
    <property type="entry name" value="Alpha-hydoxy_acid_DH_FMN"/>
</dbReference>
<reference evidence="7 8" key="1">
    <citation type="submission" date="2023-01" db="EMBL/GenBank/DDBJ databases">
        <title>Novel species of the genus Vogesella isolated from rivers.</title>
        <authorList>
            <person name="Lu H."/>
        </authorList>
    </citation>
    <scope>NUCLEOTIDE SEQUENCE [LARGE SCALE GENOMIC DNA]</scope>
    <source>
        <strain evidence="7 8">DC21W</strain>
    </source>
</reference>
<dbReference type="InterPro" id="IPR037396">
    <property type="entry name" value="FMN_HAD"/>
</dbReference>
<feature type="domain" description="FMN hydroxy acid dehydrogenase" evidence="6">
    <location>
        <begin position="7"/>
        <end position="366"/>
    </location>
</feature>
<keyword evidence="3" id="KW-0288">FMN</keyword>
<evidence type="ECO:0000256" key="2">
    <source>
        <dbReference type="ARBA" id="ARBA00022630"/>
    </source>
</evidence>
<name>A0ABT5IYQ6_9NEIS</name>
<keyword evidence="4" id="KW-0560">Oxidoreductase</keyword>
<evidence type="ECO:0000313" key="8">
    <source>
        <dbReference type="Proteomes" id="UP001219956"/>
    </source>
</evidence>
<protein>
    <submittedName>
        <fullName evidence="7">Alpha-hydroxy acid oxidase</fullName>
    </submittedName>
</protein>
<evidence type="ECO:0000259" key="6">
    <source>
        <dbReference type="PROSITE" id="PS51349"/>
    </source>
</evidence>
<dbReference type="PANTHER" id="PTHR10578:SF107">
    <property type="entry name" value="2-HYDROXYACID OXIDASE 1"/>
    <property type="match status" value="1"/>
</dbReference>
<keyword evidence="8" id="KW-1185">Reference proteome</keyword>
<dbReference type="PIRSF" id="PIRSF000138">
    <property type="entry name" value="Al-hdrx_acd_dh"/>
    <property type="match status" value="1"/>
</dbReference>
<comment type="similarity">
    <text evidence="5">Belongs to the FMN-dependent alpha-hydroxy acid dehydrogenase family.</text>
</comment>
<dbReference type="RefSeq" id="WP_272751669.1">
    <property type="nucleotide sequence ID" value="NZ_JAQQLF010000009.1"/>
</dbReference>
<dbReference type="Proteomes" id="UP001219956">
    <property type="component" value="Unassembled WGS sequence"/>
</dbReference>
<dbReference type="InterPro" id="IPR000262">
    <property type="entry name" value="FMN-dep_DH"/>
</dbReference>